<evidence type="ECO:0000313" key="6">
    <source>
        <dbReference type="EMBL" id="PBK79341.1"/>
    </source>
</evidence>
<dbReference type="GO" id="GO:0005524">
    <property type="term" value="F:ATP binding"/>
    <property type="evidence" value="ECO:0007669"/>
    <property type="project" value="UniProtKB-KW"/>
</dbReference>
<organism evidence="6 7">
    <name type="scientific">Armillaria gallica</name>
    <name type="common">Bulbous honey fungus</name>
    <name type="synonym">Armillaria bulbosa</name>
    <dbReference type="NCBI Taxonomy" id="47427"/>
    <lineage>
        <taxon>Eukaryota</taxon>
        <taxon>Fungi</taxon>
        <taxon>Dikarya</taxon>
        <taxon>Basidiomycota</taxon>
        <taxon>Agaricomycotina</taxon>
        <taxon>Agaricomycetes</taxon>
        <taxon>Agaricomycetidae</taxon>
        <taxon>Agaricales</taxon>
        <taxon>Marasmiineae</taxon>
        <taxon>Physalacriaceae</taxon>
        <taxon>Armillaria</taxon>
    </lineage>
</organism>
<proteinExistence type="predicted"/>
<dbReference type="PANTHER" id="PTHR13954">
    <property type="entry name" value="IRE1-RELATED"/>
    <property type="match status" value="1"/>
</dbReference>
<protein>
    <recommendedName>
        <fullName evidence="5">KEN domain-containing protein</fullName>
    </recommendedName>
</protein>
<feature type="compositionally biased region" description="Polar residues" evidence="4">
    <location>
        <begin position="151"/>
        <end position="160"/>
    </location>
</feature>
<dbReference type="EMBL" id="KZ293784">
    <property type="protein sequence ID" value="PBK79341.1"/>
    <property type="molecule type" value="Genomic_DNA"/>
</dbReference>
<dbReference type="GO" id="GO:0070059">
    <property type="term" value="P:intrinsic apoptotic signaling pathway in response to endoplasmic reticulum stress"/>
    <property type="evidence" value="ECO:0007669"/>
    <property type="project" value="TreeGrafter"/>
</dbReference>
<dbReference type="InParanoid" id="A0A2H3C8E0"/>
<keyword evidence="7" id="KW-1185">Reference proteome</keyword>
<accession>A0A2H3C8E0</accession>
<evidence type="ECO:0000256" key="1">
    <source>
        <dbReference type="ARBA" id="ARBA00022729"/>
    </source>
</evidence>
<evidence type="ECO:0000256" key="4">
    <source>
        <dbReference type="SAM" id="MobiDB-lite"/>
    </source>
</evidence>
<dbReference type="Pfam" id="PF06479">
    <property type="entry name" value="Ribonuc_2-5A"/>
    <property type="match status" value="1"/>
</dbReference>
<dbReference type="SUPFAM" id="SSF56112">
    <property type="entry name" value="Protein kinase-like (PK-like)"/>
    <property type="match status" value="1"/>
</dbReference>
<dbReference type="InterPro" id="IPR038357">
    <property type="entry name" value="KEN_sf"/>
</dbReference>
<dbReference type="PROSITE" id="PS51392">
    <property type="entry name" value="KEN"/>
    <property type="match status" value="1"/>
</dbReference>
<sequence>MDEENIRACFNDAAEDNTKLSCMLCELDVSIVSFKTATKKLNRDDLPYFVGILSDTYTSLQAAACGCGPTSCLQDICLNFQVHSSMDELLSLLNRKGKKNRINHLLIDVSKYLEGVKEIGQGIMASGFILNVEMRISVRGNKELKGEGDATHSQQATNGQKGKGKITGPSPASHVKIDKWDIDVETSPPQMDVINKAPQAWLQGLSRDIIRENVPDPLKHIAGPVELKKVLLQIMKEIWDHHRHGIVLDIQADKIVITSAGVLWLSNVWSYSVSRRSAEGEMAKDIQEMGHLLHCTLSNGVADKSGGLMDVEAIDLIRQMTNEDPQKCTRPNAVMCINHPFFWDLNHKLQFLQDVFDQFKVLHRNPMDTTLTMLENGKRCIIGKDWKLQLKKIFVDYMKTHWKYDGNSVIELLCAFRNNKQHYFELPDNLTKILGPILEGYLSYFMQRFPELILHVYHVISMLVLKKMPSLKPYYDELLD</sequence>
<keyword evidence="2" id="KW-0547">Nucleotide-binding</keyword>
<dbReference type="GO" id="GO:0004674">
    <property type="term" value="F:protein serine/threonine kinase activity"/>
    <property type="evidence" value="ECO:0007669"/>
    <property type="project" value="InterPro"/>
</dbReference>
<dbReference type="SMART" id="SM00580">
    <property type="entry name" value="PUG"/>
    <property type="match status" value="1"/>
</dbReference>
<dbReference type="GO" id="GO:0036498">
    <property type="term" value="P:IRE1-mediated unfolded protein response"/>
    <property type="evidence" value="ECO:0007669"/>
    <property type="project" value="TreeGrafter"/>
</dbReference>
<evidence type="ECO:0000256" key="3">
    <source>
        <dbReference type="ARBA" id="ARBA00022840"/>
    </source>
</evidence>
<dbReference type="InterPro" id="IPR011009">
    <property type="entry name" value="Kinase-like_dom_sf"/>
</dbReference>
<keyword evidence="3" id="KW-0067">ATP-binding</keyword>
<name>A0A2H3C8E0_ARMGA</name>
<feature type="region of interest" description="Disordered" evidence="4">
    <location>
        <begin position="144"/>
        <end position="173"/>
    </location>
</feature>
<dbReference type="STRING" id="47427.A0A2H3C8E0"/>
<dbReference type="GO" id="GO:0051082">
    <property type="term" value="F:unfolded protein binding"/>
    <property type="evidence" value="ECO:0007669"/>
    <property type="project" value="TreeGrafter"/>
</dbReference>
<dbReference type="InterPro" id="IPR045133">
    <property type="entry name" value="IRE1/2-like"/>
</dbReference>
<feature type="domain" description="KEN" evidence="5">
    <location>
        <begin position="345"/>
        <end position="477"/>
    </location>
</feature>
<dbReference type="Gene3D" id="1.10.510.10">
    <property type="entry name" value="Transferase(Phosphotransferase) domain 1"/>
    <property type="match status" value="1"/>
</dbReference>
<dbReference type="Gene3D" id="1.20.1440.180">
    <property type="entry name" value="KEN domain"/>
    <property type="match status" value="1"/>
</dbReference>
<gene>
    <name evidence="6" type="ORF">ARMGADRAFT_1040879</name>
</gene>
<dbReference type="GO" id="GO:0004521">
    <property type="term" value="F:RNA endonuclease activity"/>
    <property type="evidence" value="ECO:0007669"/>
    <property type="project" value="InterPro"/>
</dbReference>
<dbReference type="InterPro" id="IPR010513">
    <property type="entry name" value="KEN_dom"/>
</dbReference>
<dbReference type="GO" id="GO:1990604">
    <property type="term" value="C:IRE1-TRAF2-ASK1 complex"/>
    <property type="evidence" value="ECO:0007669"/>
    <property type="project" value="TreeGrafter"/>
</dbReference>
<evidence type="ECO:0000313" key="7">
    <source>
        <dbReference type="Proteomes" id="UP000217790"/>
    </source>
</evidence>
<dbReference type="Proteomes" id="UP000217790">
    <property type="component" value="Unassembled WGS sequence"/>
</dbReference>
<evidence type="ECO:0000259" key="5">
    <source>
        <dbReference type="PROSITE" id="PS51392"/>
    </source>
</evidence>
<dbReference type="PANTHER" id="PTHR13954:SF6">
    <property type="entry name" value="NON-SPECIFIC SERINE_THREONINE PROTEIN KINASE"/>
    <property type="match status" value="1"/>
</dbReference>
<dbReference type="GO" id="GO:0006397">
    <property type="term" value="P:mRNA processing"/>
    <property type="evidence" value="ECO:0007669"/>
    <property type="project" value="InterPro"/>
</dbReference>
<reference evidence="7" key="1">
    <citation type="journal article" date="2017" name="Nat. Ecol. Evol.">
        <title>Genome expansion and lineage-specific genetic innovations in the forest pathogenic fungi Armillaria.</title>
        <authorList>
            <person name="Sipos G."/>
            <person name="Prasanna A.N."/>
            <person name="Walter M.C."/>
            <person name="O'Connor E."/>
            <person name="Balint B."/>
            <person name="Krizsan K."/>
            <person name="Kiss B."/>
            <person name="Hess J."/>
            <person name="Varga T."/>
            <person name="Slot J."/>
            <person name="Riley R."/>
            <person name="Boka B."/>
            <person name="Rigling D."/>
            <person name="Barry K."/>
            <person name="Lee J."/>
            <person name="Mihaltcheva S."/>
            <person name="LaButti K."/>
            <person name="Lipzen A."/>
            <person name="Waldron R."/>
            <person name="Moloney N.M."/>
            <person name="Sperisen C."/>
            <person name="Kredics L."/>
            <person name="Vagvoelgyi C."/>
            <person name="Patrignani A."/>
            <person name="Fitzpatrick D."/>
            <person name="Nagy I."/>
            <person name="Doyle S."/>
            <person name="Anderson J.B."/>
            <person name="Grigoriev I.V."/>
            <person name="Gueldener U."/>
            <person name="Muensterkoetter M."/>
            <person name="Nagy L.G."/>
        </authorList>
    </citation>
    <scope>NUCLEOTIDE SEQUENCE [LARGE SCALE GENOMIC DNA]</scope>
    <source>
        <strain evidence="7">Ar21-2</strain>
    </source>
</reference>
<keyword evidence="1" id="KW-0732">Signal</keyword>
<evidence type="ECO:0000256" key="2">
    <source>
        <dbReference type="ARBA" id="ARBA00022741"/>
    </source>
</evidence>
<dbReference type="OrthoDB" id="63989at2759"/>
<dbReference type="AlphaFoldDB" id="A0A2H3C8E0"/>